<feature type="chain" id="PRO_5039153404" evidence="2">
    <location>
        <begin position="22"/>
        <end position="242"/>
    </location>
</feature>
<evidence type="ECO:0000313" key="4">
    <source>
        <dbReference type="Proteomes" id="UP000823641"/>
    </source>
</evidence>
<accession>A0A9D9N388</accession>
<protein>
    <submittedName>
        <fullName evidence="3">Uncharacterized protein</fullName>
    </submittedName>
</protein>
<gene>
    <name evidence="3" type="ORF">IAA73_00660</name>
</gene>
<organism evidence="3 4">
    <name type="scientific">Candidatus Gallipaludibacter merdavium</name>
    <dbReference type="NCBI Taxonomy" id="2840839"/>
    <lineage>
        <taxon>Bacteria</taxon>
        <taxon>Pseudomonadati</taxon>
        <taxon>Bacteroidota</taxon>
        <taxon>Bacteroidia</taxon>
        <taxon>Bacteroidales</taxon>
        <taxon>Candidatus Gallipaludibacter</taxon>
    </lineage>
</organism>
<reference evidence="3" key="2">
    <citation type="journal article" date="2021" name="PeerJ">
        <title>Extensive microbial diversity within the chicken gut microbiome revealed by metagenomics and culture.</title>
        <authorList>
            <person name="Gilroy R."/>
            <person name="Ravi A."/>
            <person name="Getino M."/>
            <person name="Pursley I."/>
            <person name="Horton D.L."/>
            <person name="Alikhan N.F."/>
            <person name="Baker D."/>
            <person name="Gharbi K."/>
            <person name="Hall N."/>
            <person name="Watson M."/>
            <person name="Adriaenssens E.M."/>
            <person name="Foster-Nyarko E."/>
            <person name="Jarju S."/>
            <person name="Secka A."/>
            <person name="Antonio M."/>
            <person name="Oren A."/>
            <person name="Chaudhuri R.R."/>
            <person name="La Ragione R."/>
            <person name="Hildebrand F."/>
            <person name="Pallen M.J."/>
        </authorList>
    </citation>
    <scope>NUCLEOTIDE SEQUENCE</scope>
    <source>
        <strain evidence="3">G3-3990</strain>
    </source>
</reference>
<feature type="compositionally biased region" description="Basic and acidic residues" evidence="1">
    <location>
        <begin position="216"/>
        <end position="226"/>
    </location>
</feature>
<comment type="caution">
    <text evidence="3">The sequence shown here is derived from an EMBL/GenBank/DDBJ whole genome shotgun (WGS) entry which is preliminary data.</text>
</comment>
<reference evidence="3" key="1">
    <citation type="submission" date="2020-10" db="EMBL/GenBank/DDBJ databases">
        <authorList>
            <person name="Gilroy R."/>
        </authorList>
    </citation>
    <scope>NUCLEOTIDE SEQUENCE</scope>
    <source>
        <strain evidence="3">G3-3990</strain>
    </source>
</reference>
<feature type="signal peptide" evidence="2">
    <location>
        <begin position="1"/>
        <end position="21"/>
    </location>
</feature>
<dbReference type="EMBL" id="JADIMG010000004">
    <property type="protein sequence ID" value="MBO8458836.1"/>
    <property type="molecule type" value="Genomic_DNA"/>
</dbReference>
<proteinExistence type="predicted"/>
<sequence>MSYRRALLMILLAVHSFLLNAAILTDSLKTQYSKGTFHTYCEVLTLADMQTADDVVNDFISQFRGDPELLFEWALKGVGKQEDDEKDAVLLVLKSTVYDPQTSVGTIKTDIVVPGLTTFKDVDIESKVTKEQLNDGSIRVIVDVYYSNSFLKKAYGTYHICPNGSDKVILKIHTYIRFGWFFDLFITQRRYRNLAEFRVDKFMDNMRKESERRYQIQKEQKNDKQNGRKHIAKQVGGTPTQI</sequence>
<evidence type="ECO:0000256" key="1">
    <source>
        <dbReference type="SAM" id="MobiDB-lite"/>
    </source>
</evidence>
<feature type="region of interest" description="Disordered" evidence="1">
    <location>
        <begin position="216"/>
        <end position="242"/>
    </location>
</feature>
<dbReference type="Proteomes" id="UP000823641">
    <property type="component" value="Unassembled WGS sequence"/>
</dbReference>
<evidence type="ECO:0000256" key="2">
    <source>
        <dbReference type="SAM" id="SignalP"/>
    </source>
</evidence>
<dbReference type="AlphaFoldDB" id="A0A9D9N388"/>
<keyword evidence="2" id="KW-0732">Signal</keyword>
<evidence type="ECO:0000313" key="3">
    <source>
        <dbReference type="EMBL" id="MBO8458836.1"/>
    </source>
</evidence>
<name>A0A9D9N388_9BACT</name>